<protein>
    <recommendedName>
        <fullName evidence="1">VQ domain-containing protein</fullName>
    </recommendedName>
</protein>
<keyword evidence="3" id="KW-1185">Reference proteome</keyword>
<name>A0A9P1DYX2_CUSEU</name>
<dbReference type="Pfam" id="PF05678">
    <property type="entry name" value="VQ"/>
    <property type="match status" value="1"/>
</dbReference>
<dbReference type="EMBL" id="CAMAPE010000004">
    <property type="protein sequence ID" value="CAH9063068.1"/>
    <property type="molecule type" value="Genomic_DNA"/>
</dbReference>
<comment type="caution">
    <text evidence="2">The sequence shown here is derived from an EMBL/GenBank/DDBJ whole genome shotgun (WGS) entry which is preliminary data.</text>
</comment>
<dbReference type="Proteomes" id="UP001152484">
    <property type="component" value="Unassembled WGS sequence"/>
</dbReference>
<evidence type="ECO:0000313" key="3">
    <source>
        <dbReference type="Proteomes" id="UP001152484"/>
    </source>
</evidence>
<dbReference type="PANTHER" id="PTHR33143">
    <property type="entry name" value="F16F4.1 PROTEIN-RELATED"/>
    <property type="match status" value="1"/>
</dbReference>
<proteinExistence type="predicted"/>
<dbReference type="GO" id="GO:0005634">
    <property type="term" value="C:nucleus"/>
    <property type="evidence" value="ECO:0007669"/>
    <property type="project" value="TreeGrafter"/>
</dbReference>
<gene>
    <name evidence="2" type="ORF">CEURO_LOCUS2002</name>
</gene>
<evidence type="ECO:0000313" key="2">
    <source>
        <dbReference type="EMBL" id="CAH9063068.1"/>
    </source>
</evidence>
<accession>A0A9P1DYX2</accession>
<sequence>MQMKKGSSADAACYGPTKIGFNKDSLTKISKPKPKIRIIHIFAPEIIKTDVQNFRELVQRLTGKPPEKKKPAGALKRLTPEPAVEAKRVELRDEEICGGGGFLSGLQGGEFDGFFMDDDAGGSTLSSPFPVLPLDLPAVNPAGYLI</sequence>
<evidence type="ECO:0000259" key="1">
    <source>
        <dbReference type="Pfam" id="PF05678"/>
    </source>
</evidence>
<feature type="domain" description="VQ" evidence="1">
    <location>
        <begin position="41"/>
        <end position="66"/>
    </location>
</feature>
<dbReference type="InterPro" id="IPR039607">
    <property type="entry name" value="VQ_8/17/18/20/21/25"/>
</dbReference>
<organism evidence="2 3">
    <name type="scientific">Cuscuta europaea</name>
    <name type="common">European dodder</name>
    <dbReference type="NCBI Taxonomy" id="41803"/>
    <lineage>
        <taxon>Eukaryota</taxon>
        <taxon>Viridiplantae</taxon>
        <taxon>Streptophyta</taxon>
        <taxon>Embryophyta</taxon>
        <taxon>Tracheophyta</taxon>
        <taxon>Spermatophyta</taxon>
        <taxon>Magnoliopsida</taxon>
        <taxon>eudicotyledons</taxon>
        <taxon>Gunneridae</taxon>
        <taxon>Pentapetalae</taxon>
        <taxon>asterids</taxon>
        <taxon>lamiids</taxon>
        <taxon>Solanales</taxon>
        <taxon>Convolvulaceae</taxon>
        <taxon>Cuscuteae</taxon>
        <taxon>Cuscuta</taxon>
        <taxon>Cuscuta subgen. Cuscuta</taxon>
    </lineage>
</organism>
<dbReference type="AlphaFoldDB" id="A0A9P1DYX2"/>
<dbReference type="InterPro" id="IPR008889">
    <property type="entry name" value="VQ"/>
</dbReference>
<reference evidence="2" key="1">
    <citation type="submission" date="2022-07" db="EMBL/GenBank/DDBJ databases">
        <authorList>
            <person name="Macas J."/>
            <person name="Novak P."/>
            <person name="Neumann P."/>
        </authorList>
    </citation>
    <scope>NUCLEOTIDE SEQUENCE</scope>
</reference>
<dbReference type="PANTHER" id="PTHR33143:SF3">
    <property type="entry name" value="VQ MOTIF-CONTAINING PROTEIN 17-RELATED"/>
    <property type="match status" value="1"/>
</dbReference>